<protein>
    <recommendedName>
        <fullName evidence="3">Transmembrane protein</fullName>
    </recommendedName>
</protein>
<name>A0ABP0XL74_9ROSI</name>
<sequence>MERLILYVIILKWDSKFNARLGRWFKRAGRCRFSLPLSSSFRSTRRTHSQVRLLPTGFAAPTLSCRAFNLIPLLLFPFSFPLLTSLHRFRCLRSSIS</sequence>
<dbReference type="EMBL" id="OZ021735">
    <property type="protein sequence ID" value="CAK9308913.1"/>
    <property type="molecule type" value="Genomic_DNA"/>
</dbReference>
<accession>A0ABP0XL74</accession>
<organism evidence="1 2">
    <name type="scientific">Citrullus colocynthis</name>
    <name type="common">colocynth</name>
    <dbReference type="NCBI Taxonomy" id="252529"/>
    <lineage>
        <taxon>Eukaryota</taxon>
        <taxon>Viridiplantae</taxon>
        <taxon>Streptophyta</taxon>
        <taxon>Embryophyta</taxon>
        <taxon>Tracheophyta</taxon>
        <taxon>Spermatophyta</taxon>
        <taxon>Magnoliopsida</taxon>
        <taxon>eudicotyledons</taxon>
        <taxon>Gunneridae</taxon>
        <taxon>Pentapetalae</taxon>
        <taxon>rosids</taxon>
        <taxon>fabids</taxon>
        <taxon>Cucurbitales</taxon>
        <taxon>Cucurbitaceae</taxon>
        <taxon>Benincaseae</taxon>
        <taxon>Citrullus</taxon>
    </lineage>
</organism>
<evidence type="ECO:0000313" key="2">
    <source>
        <dbReference type="Proteomes" id="UP001642487"/>
    </source>
</evidence>
<reference evidence="1 2" key="1">
    <citation type="submission" date="2024-03" db="EMBL/GenBank/DDBJ databases">
        <authorList>
            <person name="Gkanogiannis A."/>
            <person name="Becerra Lopez-Lavalle L."/>
        </authorList>
    </citation>
    <scope>NUCLEOTIDE SEQUENCE [LARGE SCALE GENOMIC DNA]</scope>
</reference>
<evidence type="ECO:0000313" key="1">
    <source>
        <dbReference type="EMBL" id="CAK9308913.1"/>
    </source>
</evidence>
<keyword evidence="2" id="KW-1185">Reference proteome</keyword>
<dbReference type="Proteomes" id="UP001642487">
    <property type="component" value="Chromosome 1"/>
</dbReference>
<evidence type="ECO:0008006" key="3">
    <source>
        <dbReference type="Google" id="ProtNLM"/>
    </source>
</evidence>
<gene>
    <name evidence="1" type="ORF">CITCOLO1_LOCUS433</name>
</gene>
<proteinExistence type="predicted"/>